<dbReference type="Gene3D" id="3.20.20.410">
    <property type="entry name" value="Protein of unknown function UPF0759"/>
    <property type="match status" value="1"/>
</dbReference>
<evidence type="ECO:0008006" key="3">
    <source>
        <dbReference type="Google" id="ProtNLM"/>
    </source>
</evidence>
<reference evidence="1 2" key="1">
    <citation type="submission" date="2017-10" db="EMBL/GenBank/DDBJ databases">
        <title>Whole genome sequencing of members of genus Pseudoxanthomonas.</title>
        <authorList>
            <person name="Kumar S."/>
            <person name="Bansal K."/>
            <person name="Kaur A."/>
            <person name="Patil P."/>
            <person name="Sharma S."/>
            <person name="Patil P.B."/>
        </authorList>
    </citation>
    <scope>NUCLEOTIDE SEQUENCE [LARGE SCALE GENOMIC DNA]</scope>
    <source>
        <strain evidence="1 2">DSM 17801</strain>
    </source>
</reference>
<evidence type="ECO:0000313" key="1">
    <source>
        <dbReference type="EMBL" id="KAF1697035.1"/>
    </source>
</evidence>
<accession>A0ABQ6ZAY0</accession>
<protein>
    <recommendedName>
        <fullName evidence="3">DUF72 domain-containing protein</fullName>
    </recommendedName>
</protein>
<dbReference type="PANTHER" id="PTHR30348">
    <property type="entry name" value="UNCHARACTERIZED PROTEIN YECE"/>
    <property type="match status" value="1"/>
</dbReference>
<evidence type="ECO:0000313" key="2">
    <source>
        <dbReference type="Proteomes" id="UP000788419"/>
    </source>
</evidence>
<name>A0ABQ6ZAY0_9GAMM</name>
<dbReference type="RefSeq" id="WP_162408505.1">
    <property type="nucleotide sequence ID" value="NZ_CP093331.1"/>
</dbReference>
<dbReference type="EMBL" id="PDWN01000002">
    <property type="protein sequence ID" value="KAF1697035.1"/>
    <property type="molecule type" value="Genomic_DNA"/>
</dbReference>
<dbReference type="SUPFAM" id="SSF117396">
    <property type="entry name" value="TM1631-like"/>
    <property type="match status" value="1"/>
</dbReference>
<dbReference type="PANTHER" id="PTHR30348:SF14">
    <property type="entry name" value="BLR8050 PROTEIN"/>
    <property type="match status" value="1"/>
</dbReference>
<dbReference type="InterPro" id="IPR036520">
    <property type="entry name" value="UPF0759_sf"/>
</dbReference>
<gene>
    <name evidence="1" type="ORF">CSC65_03110</name>
</gene>
<dbReference type="Pfam" id="PF01904">
    <property type="entry name" value="DUF72"/>
    <property type="match status" value="1"/>
</dbReference>
<dbReference type="InterPro" id="IPR002763">
    <property type="entry name" value="DUF72"/>
</dbReference>
<sequence>MRKVLVGCAGWSIPAPYRDRFADGESVLARYASRFSVVEINSSFYRPHQPSTYARWAASVPRGFRFSVKMPKEISHELALRRCGPALDAFLAQSGALGSKLGGYLLQLPPGQVFEMRTASTFFRMFRRRTDAPLACEARNLSWFSPAASELFALHAVGRVDADPRVGDNDHEMDTRSAWPYWRWHGAPRIYYSAYSDEQLQALAASLRALPDARRPAWVIFDNTAHGFATANALRLQALLEGP</sequence>
<proteinExistence type="predicted"/>
<organism evidence="1 2">
    <name type="scientific">Pseudoxanthomonas daejeonensis</name>
    <dbReference type="NCBI Taxonomy" id="266062"/>
    <lineage>
        <taxon>Bacteria</taxon>
        <taxon>Pseudomonadati</taxon>
        <taxon>Pseudomonadota</taxon>
        <taxon>Gammaproteobacteria</taxon>
        <taxon>Lysobacterales</taxon>
        <taxon>Lysobacteraceae</taxon>
        <taxon>Pseudoxanthomonas</taxon>
    </lineage>
</organism>
<keyword evidence="2" id="KW-1185">Reference proteome</keyword>
<dbReference type="Proteomes" id="UP000788419">
    <property type="component" value="Unassembled WGS sequence"/>
</dbReference>
<comment type="caution">
    <text evidence="1">The sequence shown here is derived from an EMBL/GenBank/DDBJ whole genome shotgun (WGS) entry which is preliminary data.</text>
</comment>